<evidence type="ECO:0000256" key="2">
    <source>
        <dbReference type="ARBA" id="ARBA00022490"/>
    </source>
</evidence>
<dbReference type="SMART" id="SM00865">
    <property type="entry name" value="Tubulin_C"/>
    <property type="match status" value="1"/>
</dbReference>
<evidence type="ECO:0000313" key="13">
    <source>
        <dbReference type="EMBL" id="SOB51958.1"/>
    </source>
</evidence>
<dbReference type="InterPro" id="IPR018316">
    <property type="entry name" value="Tubulin/FtsZ_2-layer-sand-dom"/>
</dbReference>
<evidence type="ECO:0000256" key="6">
    <source>
        <dbReference type="ARBA" id="ARBA00023210"/>
    </source>
</evidence>
<keyword evidence="7 8" id="KW-0131">Cell cycle</keyword>
<keyword evidence="5 8" id="KW-0342">GTP-binding</keyword>
<feature type="binding site" evidence="8">
    <location>
        <begin position="21"/>
        <end position="25"/>
    </location>
    <ligand>
        <name>GTP</name>
        <dbReference type="ChEBI" id="CHEBI:37565"/>
    </ligand>
</feature>
<evidence type="ECO:0000259" key="12">
    <source>
        <dbReference type="SMART" id="SM00865"/>
    </source>
</evidence>
<feature type="binding site" evidence="8">
    <location>
        <position position="143"/>
    </location>
    <ligand>
        <name>GTP</name>
        <dbReference type="ChEBI" id="CHEBI:37565"/>
    </ligand>
</feature>
<evidence type="ECO:0000256" key="7">
    <source>
        <dbReference type="ARBA" id="ARBA00023306"/>
    </source>
</evidence>
<accession>A0AAX2H5G9</accession>
<dbReference type="FunFam" id="3.40.50.1440:FF:000023">
    <property type="entry name" value="Cell division protein FtsZ"/>
    <property type="match status" value="1"/>
</dbReference>
<dbReference type="PANTHER" id="PTHR30314:SF3">
    <property type="entry name" value="MITOCHONDRIAL DIVISION PROTEIN FSZA"/>
    <property type="match status" value="1"/>
</dbReference>
<dbReference type="InterPro" id="IPR024757">
    <property type="entry name" value="FtsZ_C"/>
</dbReference>
<comment type="similarity">
    <text evidence="1 8 10">Belongs to the FtsZ family.</text>
</comment>
<dbReference type="GO" id="GO:0043093">
    <property type="term" value="P:FtsZ-dependent cytokinesis"/>
    <property type="evidence" value="ECO:0007669"/>
    <property type="project" value="UniProtKB-UniRule"/>
</dbReference>
<dbReference type="InterPro" id="IPR036525">
    <property type="entry name" value="Tubulin/FtsZ_GTPase_sf"/>
</dbReference>
<evidence type="ECO:0000256" key="4">
    <source>
        <dbReference type="ARBA" id="ARBA00022741"/>
    </source>
</evidence>
<keyword evidence="2 8" id="KW-0963">Cytoplasm</keyword>
<dbReference type="PROSITE" id="PS01134">
    <property type="entry name" value="FTSZ_1"/>
    <property type="match status" value="1"/>
</dbReference>
<dbReference type="PROSITE" id="PS01135">
    <property type="entry name" value="FTSZ_2"/>
    <property type="match status" value="1"/>
</dbReference>
<dbReference type="EMBL" id="OBKZ01000015">
    <property type="protein sequence ID" value="SOB51958.1"/>
    <property type="molecule type" value="Genomic_DNA"/>
</dbReference>
<feature type="binding site" evidence="8">
    <location>
        <begin position="108"/>
        <end position="110"/>
    </location>
    <ligand>
        <name>GTP</name>
        <dbReference type="ChEBI" id="CHEBI:37565"/>
    </ligand>
</feature>
<comment type="function">
    <text evidence="8 10">Essential cell division protein that forms a contractile ring structure (Z ring) at the future cell division site. The regulation of the ring assembly controls the timing and the location of cell division. One of the functions of the FtsZ ring is to recruit other cell division proteins to the septum to produce a new cell wall between the dividing cells. Binds GTP and shows GTPase activity.</text>
</comment>
<protein>
    <recommendedName>
        <fullName evidence="8 9">Cell division protein FtsZ</fullName>
    </recommendedName>
</protein>
<dbReference type="InterPro" id="IPR003008">
    <property type="entry name" value="Tubulin_FtsZ_GTPase"/>
</dbReference>
<dbReference type="SUPFAM" id="SSF55307">
    <property type="entry name" value="Tubulin C-terminal domain-like"/>
    <property type="match status" value="1"/>
</dbReference>
<evidence type="ECO:0000313" key="14">
    <source>
        <dbReference type="Proteomes" id="UP000219564"/>
    </source>
</evidence>
<dbReference type="Gene3D" id="3.40.50.1440">
    <property type="entry name" value="Tubulin/FtsZ, GTPase domain"/>
    <property type="match status" value="1"/>
</dbReference>
<dbReference type="RefSeq" id="WP_097191716.1">
    <property type="nucleotide sequence ID" value="NZ_OBKZ01000015.1"/>
</dbReference>
<gene>
    <name evidence="8 13" type="primary">ftsZ</name>
    <name evidence="13" type="ORF">PLUA15_220051</name>
</gene>
<evidence type="ECO:0000259" key="11">
    <source>
        <dbReference type="SMART" id="SM00864"/>
    </source>
</evidence>
<dbReference type="AlphaFoldDB" id="A0AAX2H5G9"/>
<dbReference type="CDD" id="cd02201">
    <property type="entry name" value="FtsZ_type1"/>
    <property type="match status" value="1"/>
</dbReference>
<dbReference type="Gene3D" id="3.30.1330.20">
    <property type="entry name" value="Tubulin/FtsZ, C-terminal domain"/>
    <property type="match status" value="1"/>
</dbReference>
<organism evidence="13 14">
    <name type="scientific">Pseudomonas lundensis</name>
    <dbReference type="NCBI Taxonomy" id="86185"/>
    <lineage>
        <taxon>Bacteria</taxon>
        <taxon>Pseudomonadati</taxon>
        <taxon>Pseudomonadota</taxon>
        <taxon>Gammaproteobacteria</taxon>
        <taxon>Pseudomonadales</taxon>
        <taxon>Pseudomonadaceae</taxon>
        <taxon>Pseudomonas</taxon>
    </lineage>
</organism>
<dbReference type="HAMAP" id="MF_00909">
    <property type="entry name" value="FtsZ"/>
    <property type="match status" value="1"/>
</dbReference>
<comment type="caution">
    <text evidence="13">The sequence shown here is derived from an EMBL/GenBank/DDBJ whole genome shotgun (WGS) entry which is preliminary data.</text>
</comment>
<keyword evidence="6 8" id="KW-0717">Septation</keyword>
<dbReference type="SMART" id="SM00864">
    <property type="entry name" value="Tubulin"/>
    <property type="match status" value="1"/>
</dbReference>
<dbReference type="GO" id="GO:0003924">
    <property type="term" value="F:GTPase activity"/>
    <property type="evidence" value="ECO:0007669"/>
    <property type="project" value="UniProtKB-UniRule"/>
</dbReference>
<dbReference type="InterPro" id="IPR020805">
    <property type="entry name" value="Cell_div_FtsZ_CS"/>
</dbReference>
<evidence type="ECO:0000256" key="1">
    <source>
        <dbReference type="ARBA" id="ARBA00009690"/>
    </source>
</evidence>
<dbReference type="GO" id="GO:0032153">
    <property type="term" value="C:cell division site"/>
    <property type="evidence" value="ECO:0007669"/>
    <property type="project" value="UniProtKB-UniRule"/>
</dbReference>
<evidence type="ECO:0000256" key="8">
    <source>
        <dbReference type="HAMAP-Rule" id="MF_00909"/>
    </source>
</evidence>
<dbReference type="Pfam" id="PF00091">
    <property type="entry name" value="Tubulin"/>
    <property type="match status" value="1"/>
</dbReference>
<dbReference type="InterPro" id="IPR045061">
    <property type="entry name" value="FtsZ/CetZ"/>
</dbReference>
<dbReference type="GO" id="GO:0005525">
    <property type="term" value="F:GTP binding"/>
    <property type="evidence" value="ECO:0007669"/>
    <property type="project" value="UniProtKB-UniRule"/>
</dbReference>
<dbReference type="PANTHER" id="PTHR30314">
    <property type="entry name" value="CELL DIVISION PROTEIN FTSZ-RELATED"/>
    <property type="match status" value="1"/>
</dbReference>
<dbReference type="InterPro" id="IPR037103">
    <property type="entry name" value="Tubulin/FtsZ-like_C"/>
</dbReference>
<dbReference type="InterPro" id="IPR000158">
    <property type="entry name" value="Cell_div_FtsZ"/>
</dbReference>
<evidence type="ECO:0000256" key="9">
    <source>
        <dbReference type="NCBIfam" id="TIGR00065"/>
    </source>
</evidence>
<reference evidence="13 14" key="1">
    <citation type="submission" date="2017-08" db="EMBL/GenBank/DDBJ databases">
        <authorList>
            <person name="Chaillou S."/>
        </authorList>
    </citation>
    <scope>NUCLEOTIDE SEQUENCE [LARGE SCALE GENOMIC DNA]</scope>
    <source>
        <strain evidence="13 14">MFPA15A1205</strain>
    </source>
</reference>
<evidence type="ECO:0000256" key="3">
    <source>
        <dbReference type="ARBA" id="ARBA00022618"/>
    </source>
</evidence>
<dbReference type="GO" id="GO:0000917">
    <property type="term" value="P:division septum assembly"/>
    <property type="evidence" value="ECO:0007669"/>
    <property type="project" value="UniProtKB-KW"/>
</dbReference>
<dbReference type="InterPro" id="IPR008280">
    <property type="entry name" value="Tub_FtsZ_C"/>
</dbReference>
<feature type="binding site" evidence="8">
    <location>
        <position position="139"/>
    </location>
    <ligand>
        <name>GTP</name>
        <dbReference type="ChEBI" id="CHEBI:37565"/>
    </ligand>
</feature>
<name>A0AAX2H5G9_9PSED</name>
<comment type="subunit">
    <text evidence="8">Homodimer. Polymerizes to form a dynamic ring structure in a strictly GTP-dependent manner. Interacts directly with several other division proteins.</text>
</comment>
<dbReference type="GO" id="GO:0005737">
    <property type="term" value="C:cytoplasm"/>
    <property type="evidence" value="ECO:0007669"/>
    <property type="project" value="UniProtKB-SubCell"/>
</dbReference>
<feature type="binding site" evidence="8">
    <location>
        <position position="187"/>
    </location>
    <ligand>
        <name>GTP</name>
        <dbReference type="ChEBI" id="CHEBI:37565"/>
    </ligand>
</feature>
<dbReference type="Pfam" id="PF12327">
    <property type="entry name" value="FtsZ_C"/>
    <property type="match status" value="1"/>
</dbReference>
<comment type="subcellular location">
    <subcellularLocation>
        <location evidence="8">Cytoplasm</location>
    </subcellularLocation>
    <text evidence="8">Assembles at midcell at the inner surface of the cytoplasmic membrane.</text>
</comment>
<keyword evidence="4 8" id="KW-0547">Nucleotide-binding</keyword>
<evidence type="ECO:0000256" key="5">
    <source>
        <dbReference type="ARBA" id="ARBA00023134"/>
    </source>
</evidence>
<dbReference type="Proteomes" id="UP000219564">
    <property type="component" value="Unassembled WGS sequence"/>
</dbReference>
<dbReference type="GO" id="GO:0051258">
    <property type="term" value="P:protein polymerization"/>
    <property type="evidence" value="ECO:0007669"/>
    <property type="project" value="UniProtKB-UniRule"/>
</dbReference>
<proteinExistence type="inferred from homology"/>
<dbReference type="NCBIfam" id="TIGR00065">
    <property type="entry name" value="ftsZ"/>
    <property type="match status" value="1"/>
</dbReference>
<feature type="domain" description="Tubulin/FtsZ 2-layer sandwich" evidence="12">
    <location>
        <begin position="207"/>
        <end position="325"/>
    </location>
</feature>
<feature type="domain" description="Tubulin/FtsZ GTPase" evidence="11">
    <location>
        <begin position="13"/>
        <end position="205"/>
    </location>
</feature>
<dbReference type="SUPFAM" id="SSF52490">
    <property type="entry name" value="Tubulin nucleotide-binding domain-like"/>
    <property type="match status" value="1"/>
</dbReference>
<sequence length="405" mass="42669">MFELVDNIPQSPVIKVIGVGGGGGNAVNHMVKSNIEGVEFICANTDAQALKSIGARTILQLGTGVTKGLGAGANPEVGRQAALEDRERIAEVLQGTNMVFITTGMGGGTGTGAAPIIAEVAKEMGILTVAVVTRPFPFEGRKRMQIADEGIRLLSESVDSLITIPNEKLLTILGKDASLLSAFAKADDVLAGAVRGISDIIKRPGMINVDFADVRTVMSEMGMAMMGTGCASGPNRAREATEAAIRNPLLEDVNLEGARGILVNITAGPDLSLGEYSDVGSIIEAFASEHAMVKVGTVIDPDMRDELHVTVVATGLGAKIEKPVKVIDNTVQASYAASSAQAAAARHDVRQETRQELPSVNYRDLDRPTVMRNQAQQGATTAAKLNPQDDLDYLDIPAFLRRQAD</sequence>
<dbReference type="PRINTS" id="PR00423">
    <property type="entry name" value="CELLDVISFTSZ"/>
</dbReference>
<keyword evidence="3 8" id="KW-0132">Cell division</keyword>
<evidence type="ECO:0000256" key="10">
    <source>
        <dbReference type="RuleBase" id="RU000631"/>
    </source>
</evidence>